<evidence type="ECO:0000313" key="2">
    <source>
        <dbReference type="EMBL" id="KAL3801346.1"/>
    </source>
</evidence>
<evidence type="ECO:0008006" key="4">
    <source>
        <dbReference type="Google" id="ProtNLM"/>
    </source>
</evidence>
<dbReference type="SUPFAM" id="SSF51197">
    <property type="entry name" value="Clavaminate synthase-like"/>
    <property type="match status" value="1"/>
</dbReference>
<dbReference type="EMBL" id="JABMIG020000027">
    <property type="protein sequence ID" value="KAL3801346.1"/>
    <property type="molecule type" value="Genomic_DNA"/>
</dbReference>
<organism evidence="2 3">
    <name type="scientific">Cyclotella cryptica</name>
    <dbReference type="NCBI Taxonomy" id="29204"/>
    <lineage>
        <taxon>Eukaryota</taxon>
        <taxon>Sar</taxon>
        <taxon>Stramenopiles</taxon>
        <taxon>Ochrophyta</taxon>
        <taxon>Bacillariophyta</taxon>
        <taxon>Coscinodiscophyceae</taxon>
        <taxon>Thalassiosirophycidae</taxon>
        <taxon>Stephanodiscales</taxon>
        <taxon>Stephanodiscaceae</taxon>
        <taxon>Cyclotella</taxon>
    </lineage>
</organism>
<sequence length="637" mass="70454">MNTDDTTDAACWNAFGSDSESDDEHTPPPAGDAVVSVAEHDIETVADAVSLAVTQHFAQLIKSSGISLKERVVAMSRDRNSEWEGLIREKLAGRGIHAVTVAARDDSSFMCDAAVIFHGSSESCDNHDDAVSFASTIRRSLLPGGMLWTISFQESNPIAHLSDYVWDVESAVNKQITPCFKVSRVQKRACVINSWSCPWMEKHSLIPEQVANCNTIGLPVNTHHETYLQYEQRVASDLTICPSVAERTREKVFVTGRDEPVYATVLTKSHVDRAVSILQKHGLVIIKGLLPPEQTLPWGEAVLEDFQDAVDRLKSHPVRPVDLLNPHLAHDNGDEEKEKAERVFEPLSYKEMAMREDLRVDLRSGPAMKKVAHSFAIQGSMLENKRASLLQNERNGPFTVDSDIEGTVLNWRFHPSIISILKALFNPKDANLSKGNFGRWNFGGSGPDGSPQPFRIGPIGSVISCPGAGDQAIHADTPHLFEHLDCLPCHYCNVFTPGYILCNEQGVDYFKNDFDNDGVWTGNSTIGGTALVDGSHKLSVTAKLLSEEDDVRNGTSNAESTTRRQLLQLHTIRPALNIGDVLIFDNRTLHYGLANTSEGDTTGVNFNAGRRPMLYLNVTQSWFHDPKNWDDRESIFS</sequence>
<protein>
    <recommendedName>
        <fullName evidence="4">TauD/TfdA-like domain-containing protein</fullName>
    </recommendedName>
</protein>
<gene>
    <name evidence="2" type="ORF">HJC23_006956</name>
</gene>
<dbReference type="Gene3D" id="2.60.120.620">
    <property type="entry name" value="q2cbj1_9rhob like domain"/>
    <property type="match status" value="1"/>
</dbReference>
<reference evidence="2 3" key="1">
    <citation type="journal article" date="2020" name="G3 (Bethesda)">
        <title>Improved Reference Genome for Cyclotella cryptica CCMP332, a Model for Cell Wall Morphogenesis, Salinity Adaptation, and Lipid Production in Diatoms (Bacillariophyta).</title>
        <authorList>
            <person name="Roberts W.R."/>
            <person name="Downey K.M."/>
            <person name="Ruck E.C."/>
            <person name="Traller J.C."/>
            <person name="Alverson A.J."/>
        </authorList>
    </citation>
    <scope>NUCLEOTIDE SEQUENCE [LARGE SCALE GENOMIC DNA]</scope>
    <source>
        <strain evidence="2 3">CCMP332</strain>
    </source>
</reference>
<dbReference type="PANTHER" id="PTHR37563">
    <property type="entry name" value="PHYTANOYL-COA DIOXYGENASE FAMILY PROTEIN (AFU_ORTHOLOGUE AFUA_2G03330)"/>
    <property type="match status" value="1"/>
</dbReference>
<dbReference type="Proteomes" id="UP001516023">
    <property type="component" value="Unassembled WGS sequence"/>
</dbReference>
<dbReference type="PANTHER" id="PTHR37563:SF2">
    <property type="entry name" value="PHYTANOYL-COA DIOXYGENASE FAMILY PROTEIN (AFU_ORTHOLOGUE AFUA_2G03330)"/>
    <property type="match status" value="1"/>
</dbReference>
<accession>A0ABD3QN31</accession>
<dbReference type="InterPro" id="IPR051961">
    <property type="entry name" value="Fungal_Metabolite_Diox"/>
</dbReference>
<feature type="region of interest" description="Disordered" evidence="1">
    <location>
        <begin position="1"/>
        <end position="31"/>
    </location>
</feature>
<evidence type="ECO:0000256" key="1">
    <source>
        <dbReference type="SAM" id="MobiDB-lite"/>
    </source>
</evidence>
<name>A0ABD3QN31_9STRA</name>
<dbReference type="AlphaFoldDB" id="A0ABD3QN31"/>
<keyword evidence="3" id="KW-1185">Reference proteome</keyword>
<comment type="caution">
    <text evidence="2">The sequence shown here is derived from an EMBL/GenBank/DDBJ whole genome shotgun (WGS) entry which is preliminary data.</text>
</comment>
<evidence type="ECO:0000313" key="3">
    <source>
        <dbReference type="Proteomes" id="UP001516023"/>
    </source>
</evidence>
<proteinExistence type="predicted"/>